<reference evidence="2" key="1">
    <citation type="submission" date="2019-02" db="EMBL/GenBank/DDBJ databases">
        <authorList>
            <person name="Gruber-Vodicka R. H."/>
            <person name="Seah K. B. B."/>
        </authorList>
    </citation>
    <scope>NUCLEOTIDE SEQUENCE</scope>
    <source>
        <strain evidence="4">BECK_SA2B12</strain>
        <strain evidence="2">BECK_SA2B15</strain>
        <strain evidence="3">BECK_SA2B20</strain>
    </source>
</reference>
<name>A0A450UN32_9GAMM</name>
<evidence type="ECO:0000313" key="2">
    <source>
        <dbReference type="EMBL" id="VFJ93948.1"/>
    </source>
</evidence>
<dbReference type="EMBL" id="CAADFG010000064">
    <property type="protein sequence ID" value="VFJ93948.1"/>
    <property type="molecule type" value="Genomic_DNA"/>
</dbReference>
<evidence type="ECO:0000313" key="4">
    <source>
        <dbReference type="EMBL" id="VFK01333.1"/>
    </source>
</evidence>
<dbReference type="Pfam" id="PF09820">
    <property type="entry name" value="AAA-ATPase_like"/>
    <property type="match status" value="1"/>
</dbReference>
<dbReference type="EMBL" id="CAADFI010000066">
    <property type="protein sequence ID" value="VFJ94710.1"/>
    <property type="molecule type" value="Genomic_DNA"/>
</dbReference>
<accession>A0A450UN32</accession>
<evidence type="ECO:0000259" key="1">
    <source>
        <dbReference type="Pfam" id="PF09820"/>
    </source>
</evidence>
<organism evidence="2">
    <name type="scientific">Candidatus Kentrum eta</name>
    <dbReference type="NCBI Taxonomy" id="2126337"/>
    <lineage>
        <taxon>Bacteria</taxon>
        <taxon>Pseudomonadati</taxon>
        <taxon>Pseudomonadota</taxon>
        <taxon>Gammaproteobacteria</taxon>
        <taxon>Candidatus Kentrum</taxon>
    </lineage>
</organism>
<protein>
    <submittedName>
        <fullName evidence="2">Predicted AAA-ATPase</fullName>
    </submittedName>
</protein>
<feature type="domain" description="AAA-ATPase-like" evidence="1">
    <location>
        <begin position="2"/>
        <end position="38"/>
    </location>
</feature>
<sequence>MEQAGDQLLFLRPRRFGKSLWLSVLENYYDPARADRFEPKIGREGRTLPSGQVFAGADP</sequence>
<dbReference type="AlphaFoldDB" id="A0A450UN32"/>
<proteinExistence type="predicted"/>
<dbReference type="InterPro" id="IPR018631">
    <property type="entry name" value="AAA-ATPase-like_dom"/>
</dbReference>
<evidence type="ECO:0000313" key="3">
    <source>
        <dbReference type="EMBL" id="VFJ94710.1"/>
    </source>
</evidence>
<dbReference type="EMBL" id="CAADFJ010000063">
    <property type="protein sequence ID" value="VFK01333.1"/>
    <property type="molecule type" value="Genomic_DNA"/>
</dbReference>
<gene>
    <name evidence="2" type="ORF">BECKH772A_GA0070896_100645</name>
    <name evidence="3" type="ORF">BECKH772B_GA0070898_100665</name>
    <name evidence="4" type="ORF">BECKH772C_GA0070978_100634</name>
</gene>